<name>E7FUL9_ERYRH</name>
<comment type="caution">
    <text evidence="1">The sequence shown here is derived from an EMBL/GenBank/DDBJ whole genome shotgun (WGS) entry which is preliminary data.</text>
</comment>
<gene>
    <name evidence="1" type="ORF">HMPREF0357_10275</name>
</gene>
<reference evidence="1" key="1">
    <citation type="submission" date="2011-01" db="EMBL/GenBank/DDBJ databases">
        <authorList>
            <person name="Muzny D."/>
            <person name="Qin X."/>
            <person name="Buhay C."/>
            <person name="Dugan-Rocha S."/>
            <person name="Ding Y."/>
            <person name="Chen G."/>
            <person name="Hawes A."/>
            <person name="Holder M."/>
            <person name="Jhangiani S."/>
            <person name="Johnson A."/>
            <person name="Khan Z."/>
            <person name="Li Z."/>
            <person name="Liu W."/>
            <person name="Liu X."/>
            <person name="Perez L."/>
            <person name="Shen H."/>
            <person name="Wang Q."/>
            <person name="Watt J."/>
            <person name="Xi L."/>
            <person name="Xin Y."/>
            <person name="Zhou J."/>
            <person name="Deng J."/>
            <person name="Jiang H."/>
            <person name="Liu Y."/>
            <person name="Qu J."/>
            <person name="Song X.-Z."/>
            <person name="Zhang L."/>
            <person name="Villasana D."/>
            <person name="Johnson A."/>
            <person name="Liu J."/>
            <person name="Liyanage D."/>
            <person name="Lorensuhewa L."/>
            <person name="Robinson T."/>
            <person name="Song A."/>
            <person name="Song B.-B."/>
            <person name="Dinh H."/>
            <person name="Thornton R."/>
            <person name="Coyle M."/>
            <person name="Francisco L."/>
            <person name="Jackson L."/>
            <person name="Javaid M."/>
            <person name="Korchina V."/>
            <person name="Kovar C."/>
            <person name="Mata R."/>
            <person name="Mathew T."/>
            <person name="Ngo R."/>
            <person name="Nguyen L."/>
            <person name="Nguyen N."/>
            <person name="Okwuonu G."/>
            <person name="Ongeri F."/>
            <person name="Pham C."/>
            <person name="Simmons D."/>
            <person name="Wilczek-Boney K."/>
            <person name="Hale W."/>
            <person name="Jakkamsetti A."/>
            <person name="Pham P."/>
            <person name="Ruth R."/>
            <person name="San Lucas F."/>
            <person name="Warren J."/>
            <person name="Zhang J."/>
            <person name="Zhao Z."/>
            <person name="Zhou C."/>
            <person name="Zhu D."/>
            <person name="Lee S."/>
            <person name="Bess C."/>
            <person name="Blankenburg K."/>
            <person name="Forbes L."/>
            <person name="Fu Q."/>
            <person name="Gubbala S."/>
            <person name="Hirani K."/>
            <person name="Jayaseelan J.C."/>
            <person name="Lara F."/>
            <person name="Munidasa M."/>
            <person name="Palculict T."/>
            <person name="Patil S."/>
            <person name="Pu L.-L."/>
            <person name="Saada N."/>
            <person name="Tang L."/>
            <person name="Weissenberger G."/>
            <person name="Zhu Y."/>
            <person name="Hemphill L."/>
            <person name="Shang Y."/>
            <person name="Youmans B."/>
            <person name="Ayvaz T."/>
            <person name="Ross M."/>
            <person name="Santibanez J."/>
            <person name="Aqrawi P."/>
            <person name="Gross S."/>
            <person name="Joshi V."/>
            <person name="Fowler G."/>
            <person name="Nazareth L."/>
            <person name="Reid J."/>
            <person name="Worley K."/>
            <person name="Petrosino J."/>
            <person name="Highlander S."/>
            <person name="Gibbs R."/>
        </authorList>
    </citation>
    <scope>NUCLEOTIDE SEQUENCE [LARGE SCALE GENOMIC DNA]</scope>
    <source>
        <strain evidence="1">ATCC 19414</strain>
    </source>
</reference>
<keyword evidence="2" id="KW-1185">Reference proteome</keyword>
<evidence type="ECO:0000313" key="2">
    <source>
        <dbReference type="Proteomes" id="UP000003028"/>
    </source>
</evidence>
<dbReference type="Proteomes" id="UP000003028">
    <property type="component" value="Unassembled WGS sequence"/>
</dbReference>
<dbReference type="AlphaFoldDB" id="E7FUL9"/>
<proteinExistence type="predicted"/>
<accession>E7FUL9</accession>
<sequence>MSDIYSHVGHFAGSVITNNFWSKSEAHFYPSKRPIIPVTPIDADVPVVPEDLVDLSIP</sequence>
<evidence type="ECO:0000313" key="1">
    <source>
        <dbReference type="EMBL" id="EFY09480.1"/>
    </source>
</evidence>
<organism evidence="1 2">
    <name type="scientific">Erysipelothrix rhusiopathiae ATCC 19414</name>
    <dbReference type="NCBI Taxonomy" id="525280"/>
    <lineage>
        <taxon>Bacteria</taxon>
        <taxon>Bacillati</taxon>
        <taxon>Bacillota</taxon>
        <taxon>Erysipelotrichia</taxon>
        <taxon>Erysipelotrichales</taxon>
        <taxon>Erysipelotrichaceae</taxon>
        <taxon>Erysipelothrix</taxon>
    </lineage>
</organism>
<protein>
    <submittedName>
        <fullName evidence="1">Uncharacterized protein</fullName>
    </submittedName>
</protein>
<dbReference type="EMBL" id="ACLK02000001">
    <property type="protein sequence ID" value="EFY09480.1"/>
    <property type="molecule type" value="Genomic_DNA"/>
</dbReference>